<feature type="region of interest" description="Disordered" evidence="5">
    <location>
        <begin position="642"/>
        <end position="701"/>
    </location>
</feature>
<evidence type="ECO:0000256" key="1">
    <source>
        <dbReference type="ARBA" id="ARBA00022723"/>
    </source>
</evidence>
<dbReference type="EMBL" id="WTXG01000015">
    <property type="protein sequence ID" value="KAI0301113.1"/>
    <property type="molecule type" value="Genomic_DNA"/>
</dbReference>
<feature type="compositionally biased region" description="Pro residues" evidence="5">
    <location>
        <begin position="874"/>
        <end position="888"/>
    </location>
</feature>
<feature type="compositionally biased region" description="Polar residues" evidence="5">
    <location>
        <begin position="816"/>
        <end position="826"/>
    </location>
</feature>
<sequence>MEQNTHGASLLNAFNHLFRRRQSPLENQQMDSVPEPAGAVHTQFNPFDSFQLDHGREMTSSPGSAASHAADEDVEMLLADPPIGTPYTSLHSPHFTPHSSRSPSLMPTTDNPTTFSPPIDSEVPQFPHLPVTDDEARSDTSMPPLFDASDSEYEEDYLHHGVYDSMSESEADARDVEMTLLFDDGDLSDNEDSPPSPPNEGVALPESAASMAAVEGNENPRHVTVEEIEDQDQQRIGATPLASSTQPGPSSYAGPHPHWHFYPHPHPHPHPHLHPHPHPQPYQHQHQHQHQSYPPHPHGGIHLPTFPGMPGLRAQGQGEGQVPLPGLRTLFQPLIIEGVAQAGERFRTAQGTGGSTAGQGMSTESITGQDGSRPGMSRTGVPVVQVTFDVPMFRVPAEGQRRQEYQADVPADANVQRQANQTFEAFAAPPLRTVNPDPPEITNLNLPTPNPIPPVTDAMPAPLRQLLETLDLNPDSVEIPTPSDGPQIGAGAGPVPGPAWTGLMGLLFGLGLGTLPELNREDPVRARRLVKGLETVTTGLVKRMRKISEGNADGAICAICWDSLSEEDVQVRVEPVAGVSPGHATPHGETTDMGSSITDPPEPEEPLPSIVALPCSHVFHGACLVPWFSRPRQTTCPTCRFNVDPDNLTYEPPPRSQTDHRQQPQRATPPQPVAPQQQASSSGSASPLQQASPQHHPPPLTRTIFEHTFTIPFPPPVFPFPHPQSVNLAPQPPQAELRQPDSVSQQGFFPAPSGVPDPLPPLIFQRIFHTLRHSNPSTQYRPQPPSNGVPIHEATPQLPLPGQPQVRPLLPAQGLQPPSQDGQRNVNGMPRFPGLFQFELPQIVRMPDGSWFWTAPLGGFPPSTTPTPQASQRPPAPKRTWAPPPPPGLTLRQRVEQGEREQGLRCDDVSCGLGPSDDDPEPTADLARVIIQPLGEGAPTCAHTFHPACLVSAERVAGWGPDDEREHERTERFVEVSCPMCRAVGAVLREDWEKGVQALV</sequence>
<feature type="compositionally biased region" description="Basic and acidic residues" evidence="5">
    <location>
        <begin position="893"/>
        <end position="908"/>
    </location>
</feature>
<feature type="region of interest" description="Disordered" evidence="5">
    <location>
        <begin position="350"/>
        <end position="377"/>
    </location>
</feature>
<reference evidence="7" key="1">
    <citation type="journal article" date="2022" name="New Phytol.">
        <title>Evolutionary transition to the ectomycorrhizal habit in the genomes of a hyperdiverse lineage of mushroom-forming fungi.</title>
        <authorList>
            <person name="Looney B."/>
            <person name="Miyauchi S."/>
            <person name="Morin E."/>
            <person name="Drula E."/>
            <person name="Courty P.E."/>
            <person name="Kohler A."/>
            <person name="Kuo A."/>
            <person name="LaButti K."/>
            <person name="Pangilinan J."/>
            <person name="Lipzen A."/>
            <person name="Riley R."/>
            <person name="Andreopoulos W."/>
            <person name="He G."/>
            <person name="Johnson J."/>
            <person name="Nolan M."/>
            <person name="Tritt A."/>
            <person name="Barry K.W."/>
            <person name="Grigoriev I.V."/>
            <person name="Nagy L.G."/>
            <person name="Hibbett D."/>
            <person name="Henrissat B."/>
            <person name="Matheny P.B."/>
            <person name="Labbe J."/>
            <person name="Martin F.M."/>
        </authorList>
    </citation>
    <scope>NUCLEOTIDE SEQUENCE</scope>
    <source>
        <strain evidence="7">BPL690</strain>
    </source>
</reference>
<protein>
    <recommendedName>
        <fullName evidence="6">RING-type domain-containing protein</fullName>
    </recommendedName>
</protein>
<evidence type="ECO:0000313" key="7">
    <source>
        <dbReference type="EMBL" id="KAI0301113.1"/>
    </source>
</evidence>
<feature type="compositionally biased region" description="Low complexity" evidence="5">
    <location>
        <begin position="674"/>
        <end position="694"/>
    </location>
</feature>
<evidence type="ECO:0000256" key="3">
    <source>
        <dbReference type="ARBA" id="ARBA00022833"/>
    </source>
</evidence>
<evidence type="ECO:0000256" key="2">
    <source>
        <dbReference type="ARBA" id="ARBA00022771"/>
    </source>
</evidence>
<feature type="region of interest" description="Disordered" evidence="5">
    <location>
        <begin position="26"/>
        <end position="69"/>
    </location>
</feature>
<dbReference type="SMART" id="SM00184">
    <property type="entry name" value="RING"/>
    <property type="match status" value="2"/>
</dbReference>
<dbReference type="Proteomes" id="UP001203297">
    <property type="component" value="Unassembled WGS sequence"/>
</dbReference>
<evidence type="ECO:0000259" key="6">
    <source>
        <dbReference type="PROSITE" id="PS50089"/>
    </source>
</evidence>
<dbReference type="GO" id="GO:0008270">
    <property type="term" value="F:zinc ion binding"/>
    <property type="evidence" value="ECO:0007669"/>
    <property type="project" value="UniProtKB-KW"/>
</dbReference>
<keyword evidence="2 4" id="KW-0863">Zinc-finger</keyword>
<feature type="compositionally biased region" description="Basic residues" evidence="5">
    <location>
        <begin position="257"/>
        <end position="277"/>
    </location>
</feature>
<keyword evidence="8" id="KW-1185">Reference proteome</keyword>
<feature type="region of interest" description="Disordered" evidence="5">
    <location>
        <begin position="577"/>
        <end position="607"/>
    </location>
</feature>
<feature type="region of interest" description="Disordered" evidence="5">
    <location>
        <begin position="239"/>
        <end position="295"/>
    </location>
</feature>
<evidence type="ECO:0000313" key="8">
    <source>
        <dbReference type="Proteomes" id="UP001203297"/>
    </source>
</evidence>
<keyword evidence="1" id="KW-0479">Metal-binding</keyword>
<proteinExistence type="predicted"/>
<dbReference type="Gene3D" id="3.30.40.10">
    <property type="entry name" value="Zinc/RING finger domain, C3HC4 (zinc finger)"/>
    <property type="match status" value="1"/>
</dbReference>
<feature type="domain" description="RING-type" evidence="6">
    <location>
        <begin position="557"/>
        <end position="640"/>
    </location>
</feature>
<organism evidence="7 8">
    <name type="scientific">Multifurca ochricompacta</name>
    <dbReference type="NCBI Taxonomy" id="376703"/>
    <lineage>
        <taxon>Eukaryota</taxon>
        <taxon>Fungi</taxon>
        <taxon>Dikarya</taxon>
        <taxon>Basidiomycota</taxon>
        <taxon>Agaricomycotina</taxon>
        <taxon>Agaricomycetes</taxon>
        <taxon>Russulales</taxon>
        <taxon>Russulaceae</taxon>
        <taxon>Multifurca</taxon>
    </lineage>
</organism>
<dbReference type="SUPFAM" id="SSF57850">
    <property type="entry name" value="RING/U-box"/>
    <property type="match status" value="1"/>
</dbReference>
<evidence type="ECO:0000256" key="5">
    <source>
        <dbReference type="SAM" id="MobiDB-lite"/>
    </source>
</evidence>
<name>A0AAD4QMB9_9AGAM</name>
<keyword evidence="3" id="KW-0862">Zinc</keyword>
<dbReference type="InterPro" id="IPR001841">
    <property type="entry name" value="Znf_RING"/>
</dbReference>
<gene>
    <name evidence="7" type="ORF">B0F90DRAFT_1925534</name>
</gene>
<feature type="region of interest" description="Disordered" evidence="5">
    <location>
        <begin position="858"/>
        <end position="920"/>
    </location>
</feature>
<feature type="region of interest" description="Disordered" evidence="5">
    <location>
        <begin position="774"/>
        <end position="828"/>
    </location>
</feature>
<dbReference type="AlphaFoldDB" id="A0AAD4QMB9"/>
<dbReference type="PROSITE" id="PS50089">
    <property type="entry name" value="ZF_RING_2"/>
    <property type="match status" value="1"/>
</dbReference>
<feature type="region of interest" description="Disordered" evidence="5">
    <location>
        <begin position="92"/>
        <end position="124"/>
    </location>
</feature>
<feature type="compositionally biased region" description="Polar residues" evidence="5">
    <location>
        <begin position="92"/>
        <end position="116"/>
    </location>
</feature>
<feature type="region of interest" description="Disordered" evidence="5">
    <location>
        <begin position="184"/>
        <end position="203"/>
    </location>
</feature>
<evidence type="ECO:0000256" key="4">
    <source>
        <dbReference type="PROSITE-ProRule" id="PRU00175"/>
    </source>
</evidence>
<dbReference type="InterPro" id="IPR013083">
    <property type="entry name" value="Znf_RING/FYVE/PHD"/>
</dbReference>
<comment type="caution">
    <text evidence="7">The sequence shown here is derived from an EMBL/GenBank/DDBJ whole genome shotgun (WGS) entry which is preliminary data.</text>
</comment>
<dbReference type="Pfam" id="PF13639">
    <property type="entry name" value="zf-RING_2"/>
    <property type="match status" value="1"/>
</dbReference>
<dbReference type="PANTHER" id="PTHR15710">
    <property type="entry name" value="E3 UBIQUITIN-PROTEIN LIGASE PRAJA"/>
    <property type="match status" value="1"/>
</dbReference>
<accession>A0AAD4QMB9</accession>